<reference evidence="2" key="2">
    <citation type="submission" date="2017-12" db="EMBL/GenBank/DDBJ databases">
        <title>WGS assembly of Marchantia polymorpha.</title>
        <authorList>
            <person name="Bowman J.L."/>
            <person name="Kohchi T."/>
            <person name="Yamato K.T."/>
            <person name="Jenkins J."/>
            <person name="Shu S."/>
            <person name="Ishizaki K."/>
            <person name="Yamaoka S."/>
            <person name="Nishihama R."/>
            <person name="Nakamura Y."/>
            <person name="Berger F."/>
            <person name="Adam C."/>
            <person name="Aki S.S."/>
            <person name="Althoff F."/>
            <person name="Araki T."/>
            <person name="Arteaga-Vazquez M.A."/>
            <person name="Balasubrmanian S."/>
            <person name="Bauer D."/>
            <person name="Boehm C.R."/>
            <person name="Briginshaw L."/>
            <person name="Caballero-Perez J."/>
            <person name="Catarino B."/>
            <person name="Chen F."/>
            <person name="Chiyoda S."/>
            <person name="Chovatia M."/>
            <person name="Davies K.M."/>
            <person name="Delmans M."/>
            <person name="Demura T."/>
            <person name="Dierschke T."/>
            <person name="Dolan L."/>
            <person name="Dorantes-Acosta A.E."/>
            <person name="Eklund D.M."/>
            <person name="Florent S.N."/>
            <person name="Flores-Sandoval E."/>
            <person name="Fujiyama A."/>
            <person name="Fukuzawa H."/>
            <person name="Galik B."/>
            <person name="Grimanelli D."/>
            <person name="Grimwood J."/>
            <person name="Grossniklaus U."/>
            <person name="Hamada T."/>
            <person name="Haseloff J."/>
            <person name="Hetherington A.J."/>
            <person name="Higo A."/>
            <person name="Hirakawa Y."/>
            <person name="Hundley H.N."/>
            <person name="Ikeda Y."/>
            <person name="Inoue K."/>
            <person name="Inoue S."/>
            <person name="Ishida S."/>
            <person name="Jia Q."/>
            <person name="Kakita M."/>
            <person name="Kanazawa T."/>
            <person name="Kawai Y."/>
            <person name="Kawashima T."/>
            <person name="Kennedy M."/>
            <person name="Kinose K."/>
            <person name="Kinoshita T."/>
            <person name="Kohara Y."/>
            <person name="Koide E."/>
            <person name="Komatsu K."/>
            <person name="Kopischke S."/>
            <person name="Kubo M."/>
            <person name="Kyozuka J."/>
            <person name="Lagercrantz U."/>
            <person name="Lin S.S."/>
            <person name="Lindquist E."/>
            <person name="Lipzen A.M."/>
            <person name="Lu C."/>
            <person name="Luna E.D."/>
            <person name="Martienssen R.A."/>
            <person name="Minamino N."/>
            <person name="Mizutani M."/>
            <person name="Mizutani M."/>
            <person name="Mochizuki N."/>
            <person name="Monte I."/>
            <person name="Mosher R."/>
            <person name="Nagasaki H."/>
            <person name="Nakagami H."/>
            <person name="Naramoto S."/>
            <person name="Nishitani K."/>
            <person name="Ohtani M."/>
            <person name="Okamoto T."/>
            <person name="Okumura M."/>
            <person name="Phillips J."/>
            <person name="Pollak B."/>
            <person name="Reinders A."/>
            <person name="Roevekamp M."/>
            <person name="Sano R."/>
            <person name="Sawa S."/>
            <person name="Schmid M.W."/>
            <person name="Shirakawa M."/>
            <person name="Solano R."/>
            <person name="Spunde A."/>
            <person name="Suetsugu N."/>
            <person name="Sugano S."/>
            <person name="Sugiyama A."/>
            <person name="Sun R."/>
            <person name="Suzuki Y."/>
            <person name="Takenaka M."/>
            <person name="Takezawa D."/>
            <person name="Tomogane H."/>
            <person name="Tsuzuki M."/>
            <person name="Ueda T."/>
            <person name="Umeda M."/>
            <person name="Ward J.M."/>
            <person name="Watanabe Y."/>
            <person name="Yazaki K."/>
            <person name="Yokoyama R."/>
            <person name="Yoshitake Y."/>
            <person name="Yotsui I."/>
            <person name="Zachgo S."/>
            <person name="Schmutz J."/>
        </authorList>
    </citation>
    <scope>NUCLEOTIDE SEQUENCE [LARGE SCALE GENOMIC DNA]</scope>
    <source>
        <strain evidence="2">Tak-1</strain>
    </source>
</reference>
<evidence type="ECO:0000256" key="1">
    <source>
        <dbReference type="SAM" id="MobiDB-lite"/>
    </source>
</evidence>
<evidence type="ECO:0000313" key="2">
    <source>
        <dbReference type="EMBL" id="PTQ38514.1"/>
    </source>
</evidence>
<dbReference type="EMBL" id="KZ772723">
    <property type="protein sequence ID" value="PTQ38515.1"/>
    <property type="molecule type" value="Genomic_DNA"/>
</dbReference>
<gene>
    <name evidence="2" type="ORF">MARPO_0051s0112</name>
</gene>
<reference evidence="3" key="1">
    <citation type="journal article" date="2017" name="Cell">
        <title>Insights into land plant evolution garnered from the Marchantia polymorpha genome.</title>
        <authorList>
            <person name="Bowman J.L."/>
            <person name="Kohchi T."/>
            <person name="Yamato K.T."/>
            <person name="Jenkins J."/>
            <person name="Shu S."/>
            <person name="Ishizaki K."/>
            <person name="Yamaoka S."/>
            <person name="Nishihama R."/>
            <person name="Nakamura Y."/>
            <person name="Berger F."/>
            <person name="Adam C."/>
            <person name="Aki S.S."/>
            <person name="Althoff F."/>
            <person name="Araki T."/>
            <person name="Arteaga-Vazquez M.A."/>
            <person name="Balasubrmanian S."/>
            <person name="Barry K."/>
            <person name="Bauer D."/>
            <person name="Boehm C.R."/>
            <person name="Briginshaw L."/>
            <person name="Caballero-Perez J."/>
            <person name="Catarino B."/>
            <person name="Chen F."/>
            <person name="Chiyoda S."/>
            <person name="Chovatia M."/>
            <person name="Davies K.M."/>
            <person name="Delmans M."/>
            <person name="Demura T."/>
            <person name="Dierschke T."/>
            <person name="Dolan L."/>
            <person name="Dorantes-Acosta A.E."/>
            <person name="Eklund D.M."/>
            <person name="Florent S.N."/>
            <person name="Flores-Sandoval E."/>
            <person name="Fujiyama A."/>
            <person name="Fukuzawa H."/>
            <person name="Galik B."/>
            <person name="Grimanelli D."/>
            <person name="Grimwood J."/>
            <person name="Grossniklaus U."/>
            <person name="Hamada T."/>
            <person name="Haseloff J."/>
            <person name="Hetherington A.J."/>
            <person name="Higo A."/>
            <person name="Hirakawa Y."/>
            <person name="Hundley H.N."/>
            <person name="Ikeda Y."/>
            <person name="Inoue K."/>
            <person name="Inoue S.I."/>
            <person name="Ishida S."/>
            <person name="Jia Q."/>
            <person name="Kakita M."/>
            <person name="Kanazawa T."/>
            <person name="Kawai Y."/>
            <person name="Kawashima T."/>
            <person name="Kennedy M."/>
            <person name="Kinose K."/>
            <person name="Kinoshita T."/>
            <person name="Kohara Y."/>
            <person name="Koide E."/>
            <person name="Komatsu K."/>
            <person name="Kopischke S."/>
            <person name="Kubo M."/>
            <person name="Kyozuka J."/>
            <person name="Lagercrantz U."/>
            <person name="Lin S.S."/>
            <person name="Lindquist E."/>
            <person name="Lipzen A.M."/>
            <person name="Lu C.W."/>
            <person name="De Luna E."/>
            <person name="Martienssen R.A."/>
            <person name="Minamino N."/>
            <person name="Mizutani M."/>
            <person name="Mizutani M."/>
            <person name="Mochizuki N."/>
            <person name="Monte I."/>
            <person name="Mosher R."/>
            <person name="Nagasaki H."/>
            <person name="Nakagami H."/>
            <person name="Naramoto S."/>
            <person name="Nishitani K."/>
            <person name="Ohtani M."/>
            <person name="Okamoto T."/>
            <person name="Okumura M."/>
            <person name="Phillips J."/>
            <person name="Pollak B."/>
            <person name="Reinders A."/>
            <person name="Rovekamp M."/>
            <person name="Sano R."/>
            <person name="Sawa S."/>
            <person name="Schmid M.W."/>
            <person name="Shirakawa M."/>
            <person name="Solano R."/>
            <person name="Spunde A."/>
            <person name="Suetsugu N."/>
            <person name="Sugano S."/>
            <person name="Sugiyama A."/>
            <person name="Sun R."/>
            <person name="Suzuki Y."/>
            <person name="Takenaka M."/>
            <person name="Takezawa D."/>
            <person name="Tomogane H."/>
            <person name="Tsuzuki M."/>
            <person name="Ueda T."/>
            <person name="Umeda M."/>
            <person name="Ward J.M."/>
            <person name="Watanabe Y."/>
            <person name="Yazaki K."/>
            <person name="Yokoyama R."/>
            <person name="Yoshitake Y."/>
            <person name="Yotsui I."/>
            <person name="Zachgo S."/>
            <person name="Schmutz J."/>
        </authorList>
    </citation>
    <scope>NUCLEOTIDE SEQUENCE [LARGE SCALE GENOMIC DNA]</scope>
    <source>
        <strain evidence="3">Tak-1</strain>
    </source>
</reference>
<dbReference type="Gramene" id="Mp7g17760.1">
    <property type="protein sequence ID" value="Mp7g17760.1.cds1"/>
    <property type="gene ID" value="Mp7g17760"/>
</dbReference>
<proteinExistence type="predicted"/>
<protein>
    <submittedName>
        <fullName evidence="2">Uncharacterized protein</fullName>
    </submittedName>
</protein>
<organism evidence="2 3">
    <name type="scientific">Marchantia polymorpha</name>
    <name type="common">Common liverwort</name>
    <name type="synonym">Marchantia aquatica</name>
    <dbReference type="NCBI Taxonomy" id="3197"/>
    <lineage>
        <taxon>Eukaryota</taxon>
        <taxon>Viridiplantae</taxon>
        <taxon>Streptophyta</taxon>
        <taxon>Embryophyta</taxon>
        <taxon>Marchantiophyta</taxon>
        <taxon>Marchantiopsida</taxon>
        <taxon>Marchantiidae</taxon>
        <taxon>Marchantiales</taxon>
        <taxon>Marchantiaceae</taxon>
        <taxon>Marchantia</taxon>
    </lineage>
</organism>
<dbReference type="Proteomes" id="UP000244005">
    <property type="component" value="Unassembled WGS sequence"/>
</dbReference>
<feature type="region of interest" description="Disordered" evidence="1">
    <location>
        <begin position="1"/>
        <end position="25"/>
    </location>
</feature>
<dbReference type="EMBL" id="KZ772723">
    <property type="protein sequence ID" value="PTQ38514.1"/>
    <property type="molecule type" value="Genomic_DNA"/>
</dbReference>
<name>A0A2R6WXE3_MARPO</name>
<feature type="compositionally biased region" description="Polar residues" evidence="1">
    <location>
        <begin position="1"/>
        <end position="20"/>
    </location>
</feature>
<keyword evidence="3" id="KW-1185">Reference proteome</keyword>
<accession>A0A2R6WXE3</accession>
<sequence length="80" mass="9129">METSPFGTPTNSFAETPSHTWSERNVKSSEDMEFRLHHLHQETMIASTSWSFTKSLKGSEYRLPGEWCSARCLYRAKASG</sequence>
<dbReference type="AlphaFoldDB" id="A0A2R6WXE3"/>
<evidence type="ECO:0000313" key="3">
    <source>
        <dbReference type="Proteomes" id="UP000244005"/>
    </source>
</evidence>
<dbReference type="Gramene" id="Mp7g17760.2">
    <property type="protein sequence ID" value="Mp7g17760.2.cds1"/>
    <property type="gene ID" value="Mp7g17760"/>
</dbReference>